<accession>B0SXJ1</accession>
<evidence type="ECO:0000313" key="3">
    <source>
        <dbReference type="EMBL" id="ABZ71776.1"/>
    </source>
</evidence>
<organism evidence="3">
    <name type="scientific">Caulobacter sp. (strain K31)</name>
    <dbReference type="NCBI Taxonomy" id="366602"/>
    <lineage>
        <taxon>Bacteria</taxon>
        <taxon>Pseudomonadati</taxon>
        <taxon>Pseudomonadota</taxon>
        <taxon>Alphaproteobacteria</taxon>
        <taxon>Caulobacterales</taxon>
        <taxon>Caulobacteraceae</taxon>
        <taxon>Caulobacter</taxon>
    </lineage>
</organism>
<dbReference type="PIRSF" id="PIRSF018266">
    <property type="entry name" value="FecR"/>
    <property type="match status" value="1"/>
</dbReference>
<feature type="domain" description="FecR protein" evidence="1">
    <location>
        <begin position="132"/>
        <end position="223"/>
    </location>
</feature>
<dbReference type="KEGG" id="cak:Caul_2649"/>
<dbReference type="PANTHER" id="PTHR30273:SF2">
    <property type="entry name" value="PROTEIN FECR"/>
    <property type="match status" value="1"/>
</dbReference>
<dbReference type="OrthoDB" id="9798846at2"/>
<proteinExistence type="predicted"/>
<dbReference type="Pfam" id="PF16220">
    <property type="entry name" value="DUF4880"/>
    <property type="match status" value="1"/>
</dbReference>
<protein>
    <submittedName>
        <fullName evidence="3">Anti-FecI sigma factor, FecR</fullName>
    </submittedName>
</protein>
<dbReference type="InterPro" id="IPR006860">
    <property type="entry name" value="FecR"/>
</dbReference>
<dbReference type="AlphaFoldDB" id="B0SXJ1"/>
<dbReference type="InterPro" id="IPR032623">
    <property type="entry name" value="FecR_N"/>
</dbReference>
<dbReference type="Gene3D" id="2.60.120.1440">
    <property type="match status" value="1"/>
</dbReference>
<dbReference type="eggNOG" id="COG3712">
    <property type="taxonomic scope" value="Bacteria"/>
</dbReference>
<reference evidence="3" key="1">
    <citation type="submission" date="2008-01" db="EMBL/GenBank/DDBJ databases">
        <title>Complete sequence of chromosome of Caulobacter sp. K31.</title>
        <authorList>
            <consortium name="US DOE Joint Genome Institute"/>
            <person name="Copeland A."/>
            <person name="Lucas S."/>
            <person name="Lapidus A."/>
            <person name="Barry K."/>
            <person name="Glavina del Rio T."/>
            <person name="Dalin E."/>
            <person name="Tice H."/>
            <person name="Pitluck S."/>
            <person name="Bruce D."/>
            <person name="Goodwin L."/>
            <person name="Thompson L.S."/>
            <person name="Brettin T."/>
            <person name="Detter J.C."/>
            <person name="Han C."/>
            <person name="Schmutz J."/>
            <person name="Larimer F."/>
            <person name="Land M."/>
            <person name="Hauser L."/>
            <person name="Kyrpides N."/>
            <person name="Kim E."/>
            <person name="Stephens C."/>
            <person name="Richardson P."/>
        </authorList>
    </citation>
    <scope>NUCLEOTIDE SEQUENCE [LARGE SCALE GENOMIC DNA]</scope>
    <source>
        <strain evidence="3">K31</strain>
    </source>
</reference>
<dbReference type="STRING" id="366602.Caul_2649"/>
<dbReference type="GO" id="GO:0016989">
    <property type="term" value="F:sigma factor antagonist activity"/>
    <property type="evidence" value="ECO:0007669"/>
    <property type="project" value="TreeGrafter"/>
</dbReference>
<evidence type="ECO:0000259" key="2">
    <source>
        <dbReference type="Pfam" id="PF16220"/>
    </source>
</evidence>
<dbReference type="PANTHER" id="PTHR30273">
    <property type="entry name" value="PERIPLASMIC SIGNAL SENSOR AND SIGMA FACTOR ACTIVATOR FECR-RELATED"/>
    <property type="match status" value="1"/>
</dbReference>
<gene>
    <name evidence="3" type="ordered locus">Caul_2649</name>
</gene>
<dbReference type="EMBL" id="CP000927">
    <property type="protein sequence ID" value="ABZ71776.1"/>
    <property type="molecule type" value="Genomic_DNA"/>
</dbReference>
<dbReference type="InterPro" id="IPR012373">
    <property type="entry name" value="Ferrdict_sens_TM"/>
</dbReference>
<dbReference type="Pfam" id="PF04773">
    <property type="entry name" value="FecR"/>
    <property type="match status" value="1"/>
</dbReference>
<name>B0SXJ1_CAUSK</name>
<sequence>MNSTPPVNERQEDPDSAATTWFARLQGDAVLVEDRRAFERWLGADARNAAAWDRCKGVWDRLSLLDSDPALAALRADALGASDASSSRLSRRGLLTAAGVVAMVGSGAAVAWRLMPKGASSSTSTASADPTFTTAVGELSTFHLADGSVVTLSTDSAVKVDPWNRERRLSLLRGQAFFKVAKDAARPFVVAVGDKLVTAVGTAFDVRLDPGKLSVTLLEGRVRIAGPSPRGDRMVEMSAGSKFVAADAADWNIAAVDAVKESSWLQGRLVFDGEPLSAVVAEMNRFSTRKLRVSDPRVAATPVSGVFKTGQVDAFVAAIRSYGLADVGRVDGQEIELIRPRA</sequence>
<feature type="domain" description="FecR N-terminal" evidence="2">
    <location>
        <begin position="17"/>
        <end position="55"/>
    </location>
</feature>
<dbReference type="HOGENOM" id="CLU_050192_0_2_5"/>
<evidence type="ECO:0000259" key="1">
    <source>
        <dbReference type="Pfam" id="PF04773"/>
    </source>
</evidence>